<accession>A0ABV6AZA4</accession>
<reference evidence="2 3" key="1">
    <citation type="submission" date="2024-09" db="EMBL/GenBank/DDBJ databases">
        <authorList>
            <person name="Sun Q."/>
            <person name="Mori K."/>
        </authorList>
    </citation>
    <scope>NUCLEOTIDE SEQUENCE [LARGE SCALE GENOMIC DNA]</scope>
    <source>
        <strain evidence="2 3">JCM 13503</strain>
    </source>
</reference>
<dbReference type="Proteomes" id="UP001589733">
    <property type="component" value="Unassembled WGS sequence"/>
</dbReference>
<keyword evidence="3" id="KW-1185">Reference proteome</keyword>
<protein>
    <recommendedName>
        <fullName evidence="4">CopG family transcriptional regulator</fullName>
    </recommendedName>
</protein>
<feature type="compositionally biased region" description="Basic and acidic residues" evidence="1">
    <location>
        <begin position="34"/>
        <end position="46"/>
    </location>
</feature>
<sequence length="105" mass="12102">MSDKGSKFGMLKNLQQSAVETEAEKQKNTTAEQQESRKPEQHKEVDVPGASPLRHYSTYMPADLYARLQVYVAKQKSVRGHRKERVSIQNVISEAVRQYLEEHDK</sequence>
<feature type="region of interest" description="Disordered" evidence="1">
    <location>
        <begin position="1"/>
        <end position="54"/>
    </location>
</feature>
<dbReference type="RefSeq" id="WP_380010506.1">
    <property type="nucleotide sequence ID" value="NZ_JBHLYR010000039.1"/>
</dbReference>
<evidence type="ECO:0000313" key="2">
    <source>
        <dbReference type="EMBL" id="MFB9992839.1"/>
    </source>
</evidence>
<dbReference type="EMBL" id="JBHLYR010000039">
    <property type="protein sequence ID" value="MFB9992839.1"/>
    <property type="molecule type" value="Genomic_DNA"/>
</dbReference>
<proteinExistence type="predicted"/>
<organism evidence="2 3">
    <name type="scientific">Deinococcus oregonensis</name>
    <dbReference type="NCBI Taxonomy" id="1805970"/>
    <lineage>
        <taxon>Bacteria</taxon>
        <taxon>Thermotogati</taxon>
        <taxon>Deinococcota</taxon>
        <taxon>Deinococci</taxon>
        <taxon>Deinococcales</taxon>
        <taxon>Deinococcaceae</taxon>
        <taxon>Deinococcus</taxon>
    </lineage>
</organism>
<gene>
    <name evidence="2" type="ORF">ACFFLM_12765</name>
</gene>
<evidence type="ECO:0008006" key="4">
    <source>
        <dbReference type="Google" id="ProtNLM"/>
    </source>
</evidence>
<comment type="caution">
    <text evidence="2">The sequence shown here is derived from an EMBL/GenBank/DDBJ whole genome shotgun (WGS) entry which is preliminary data.</text>
</comment>
<evidence type="ECO:0000256" key="1">
    <source>
        <dbReference type="SAM" id="MobiDB-lite"/>
    </source>
</evidence>
<name>A0ABV6AZA4_9DEIO</name>
<evidence type="ECO:0000313" key="3">
    <source>
        <dbReference type="Proteomes" id="UP001589733"/>
    </source>
</evidence>